<name>A0A081N0H5_9GAMM</name>
<dbReference type="EMBL" id="JOKG01000005">
    <property type="protein sequence ID" value="KEQ11948.1"/>
    <property type="molecule type" value="Genomic_DNA"/>
</dbReference>
<evidence type="ECO:0000313" key="5">
    <source>
        <dbReference type="EMBL" id="KEQ11948.1"/>
    </source>
</evidence>
<dbReference type="SUPFAM" id="SSF55594">
    <property type="entry name" value="HPr-like"/>
    <property type="match status" value="1"/>
</dbReference>
<reference evidence="5 6" key="1">
    <citation type="submission" date="2014-06" db="EMBL/GenBank/DDBJ databases">
        <title>Whole Genome Sequences of Three Symbiotic Endozoicomonas Bacteria.</title>
        <authorList>
            <person name="Neave M.J."/>
            <person name="Apprill A."/>
            <person name="Voolstra C.R."/>
        </authorList>
    </citation>
    <scope>NUCLEOTIDE SEQUENCE [LARGE SCALE GENOMIC DNA]</scope>
    <source>
        <strain evidence="5 6">LMG 24815</strain>
    </source>
</reference>
<keyword evidence="3" id="KW-0762">Sugar transport</keyword>
<keyword evidence="6" id="KW-1185">Reference proteome</keyword>
<evidence type="ECO:0000259" key="4">
    <source>
        <dbReference type="PROSITE" id="PS51350"/>
    </source>
</evidence>
<comment type="function">
    <text evidence="1">General (non sugar-specific) component of the phosphoenolpyruvate-dependent sugar phosphotransferase system (sugar PTS). This major carbohydrate active-transport system catalyzes the phosphorylation of incoming sugar substrates concomitantly with their translocation across the cell membrane. The phosphoryl group from phosphoenolpyruvate (PEP) is transferred to the phosphoryl carrier protein HPr by enzyme I. Phospho-HPr then transfers it to the PTS EIIA domain.</text>
</comment>
<dbReference type="RefSeq" id="WP_034879098.1">
    <property type="nucleotide sequence ID" value="NZ_JOKG01000005.1"/>
</dbReference>
<dbReference type="Gene3D" id="3.30.1340.10">
    <property type="entry name" value="HPr-like"/>
    <property type="match status" value="1"/>
</dbReference>
<dbReference type="PROSITE" id="PS51350">
    <property type="entry name" value="PTS_HPR_DOM"/>
    <property type="match status" value="1"/>
</dbReference>
<sequence>MQTVEVTIVNENGLHTRPGKNFVRACKQFESDITVQKGEKKVSGKSLMKLMGAGICKDDVIQIHADGADEFEAVKYLTDFVAQLEG</sequence>
<dbReference type="InterPro" id="IPR000032">
    <property type="entry name" value="HPr-like"/>
</dbReference>
<protein>
    <recommendedName>
        <fullName evidence="2">Phosphocarrier protein HPr</fullName>
    </recommendedName>
</protein>
<proteinExistence type="predicted"/>
<evidence type="ECO:0000256" key="1">
    <source>
        <dbReference type="ARBA" id="ARBA00003681"/>
    </source>
</evidence>
<feature type="domain" description="HPr" evidence="4">
    <location>
        <begin position="1"/>
        <end position="86"/>
    </location>
</feature>
<dbReference type="PANTHER" id="PTHR33705">
    <property type="entry name" value="PHOSPHOCARRIER PROTEIN HPR"/>
    <property type="match status" value="1"/>
</dbReference>
<evidence type="ECO:0000313" key="6">
    <source>
        <dbReference type="Proteomes" id="UP000028006"/>
    </source>
</evidence>
<dbReference type="InterPro" id="IPR050399">
    <property type="entry name" value="HPr"/>
</dbReference>
<gene>
    <name evidence="5" type="ORF">GZ77_22860</name>
</gene>
<organism evidence="5 6">
    <name type="scientific">Endozoicomonas montiporae</name>
    <dbReference type="NCBI Taxonomy" id="1027273"/>
    <lineage>
        <taxon>Bacteria</taxon>
        <taxon>Pseudomonadati</taxon>
        <taxon>Pseudomonadota</taxon>
        <taxon>Gammaproteobacteria</taxon>
        <taxon>Oceanospirillales</taxon>
        <taxon>Endozoicomonadaceae</taxon>
        <taxon>Endozoicomonas</taxon>
    </lineage>
</organism>
<evidence type="ECO:0000256" key="2">
    <source>
        <dbReference type="ARBA" id="ARBA00020422"/>
    </source>
</evidence>
<dbReference type="eggNOG" id="COG1925">
    <property type="taxonomic scope" value="Bacteria"/>
</dbReference>
<dbReference type="PANTHER" id="PTHR33705:SF1">
    <property type="entry name" value="PHOSPHOCARRIER PROTEIN HPR"/>
    <property type="match status" value="1"/>
</dbReference>
<evidence type="ECO:0000256" key="3">
    <source>
        <dbReference type="ARBA" id="ARBA00022597"/>
    </source>
</evidence>
<dbReference type="Pfam" id="PF00381">
    <property type="entry name" value="PTS-HPr"/>
    <property type="match status" value="1"/>
</dbReference>
<accession>A0A081N0H5</accession>
<dbReference type="PRINTS" id="PR00107">
    <property type="entry name" value="PHOSPHOCPHPR"/>
</dbReference>
<dbReference type="Proteomes" id="UP000028006">
    <property type="component" value="Unassembled WGS sequence"/>
</dbReference>
<dbReference type="AlphaFoldDB" id="A0A081N0H5"/>
<dbReference type="InterPro" id="IPR035895">
    <property type="entry name" value="HPr-like_sf"/>
</dbReference>
<comment type="caution">
    <text evidence="5">The sequence shown here is derived from an EMBL/GenBank/DDBJ whole genome shotgun (WGS) entry which is preliminary data.</text>
</comment>
<keyword evidence="3" id="KW-0813">Transport</keyword>
<dbReference type="NCBIfam" id="TIGR01003">
    <property type="entry name" value="PTS_HPr_family"/>
    <property type="match status" value="1"/>
</dbReference>